<evidence type="ECO:0000313" key="8">
    <source>
        <dbReference type="EMBL" id="EAQ13661.1"/>
    </source>
</evidence>
<evidence type="ECO:0000256" key="7">
    <source>
        <dbReference type="HAMAP-Rule" id="MF_02065"/>
    </source>
</evidence>
<dbReference type="HOGENOM" id="CLU_025574_0_0_5"/>
<evidence type="ECO:0000256" key="2">
    <source>
        <dbReference type="ARBA" id="ARBA00022692"/>
    </source>
</evidence>
<keyword evidence="4 7" id="KW-0472">Membrane</keyword>
<dbReference type="InterPro" id="IPR003770">
    <property type="entry name" value="MLTG-like"/>
</dbReference>
<comment type="caution">
    <text evidence="8">The sequence shown here is derived from an EMBL/GenBank/DDBJ whole genome shotgun (WGS) entry which is preliminary data.</text>
</comment>
<keyword evidence="1 7" id="KW-1003">Cell membrane</keyword>
<keyword evidence="3 7" id="KW-1133">Transmembrane helix</keyword>
<gene>
    <name evidence="7" type="primary">mltG</name>
    <name evidence="8" type="ORF">RB2654_03069</name>
</gene>
<dbReference type="eggNOG" id="COG1559">
    <property type="taxonomic scope" value="Bacteria"/>
</dbReference>
<dbReference type="PANTHER" id="PTHR30518:SF2">
    <property type="entry name" value="ENDOLYTIC MUREIN TRANSGLYCOSYLASE"/>
    <property type="match status" value="1"/>
</dbReference>
<dbReference type="EMBL" id="AAMT01000004">
    <property type="protein sequence ID" value="EAQ13661.1"/>
    <property type="molecule type" value="Genomic_DNA"/>
</dbReference>
<keyword evidence="2 7" id="KW-0812">Transmembrane</keyword>
<comment type="function">
    <text evidence="7">Functions as a peptidoglycan terminase that cleaves nascent peptidoglycan strands endolytically to terminate their elongation.</text>
</comment>
<dbReference type="RefSeq" id="WP_008328582.1">
    <property type="nucleotide sequence ID" value="NZ_CH902578.1"/>
</dbReference>
<reference evidence="8 9" key="1">
    <citation type="journal article" date="2010" name="J. Bacteriol.">
        <title>Genome sequences of Pelagibaca bermudensis HTCC2601T and Maritimibacter alkaliphilus HTCC2654T, the type strains of two marine Roseobacter genera.</title>
        <authorList>
            <person name="Thrash J.C."/>
            <person name="Cho J.C."/>
            <person name="Ferriera S."/>
            <person name="Johnson J."/>
            <person name="Vergin K.L."/>
            <person name="Giovannoni S.J."/>
        </authorList>
    </citation>
    <scope>NUCLEOTIDE SEQUENCE [LARGE SCALE GENOMIC DNA]</scope>
    <source>
        <strain evidence="8 9">HTCC2654</strain>
    </source>
</reference>
<dbReference type="GO" id="GO:0005886">
    <property type="term" value="C:plasma membrane"/>
    <property type="evidence" value="ECO:0007669"/>
    <property type="project" value="UniProtKB-UniRule"/>
</dbReference>
<feature type="site" description="Important for catalytic activity" evidence="7">
    <location>
        <position position="258"/>
    </location>
</feature>
<evidence type="ECO:0000256" key="5">
    <source>
        <dbReference type="ARBA" id="ARBA00023239"/>
    </source>
</evidence>
<protein>
    <recommendedName>
        <fullName evidence="7">Endolytic murein transglycosylase</fullName>
        <ecNumber evidence="7">4.2.2.29</ecNumber>
    </recommendedName>
    <alternativeName>
        <fullName evidence="7">Peptidoglycan lytic transglycosylase</fullName>
    </alternativeName>
    <alternativeName>
        <fullName evidence="7">Peptidoglycan polymerization terminase</fullName>
    </alternativeName>
</protein>
<keyword evidence="9" id="KW-1185">Reference proteome</keyword>
<accession>A3VDS2</accession>
<evidence type="ECO:0000256" key="4">
    <source>
        <dbReference type="ARBA" id="ARBA00023136"/>
    </source>
</evidence>
<dbReference type="CDD" id="cd08010">
    <property type="entry name" value="MltG_like"/>
    <property type="match status" value="1"/>
</dbReference>
<dbReference type="OrthoDB" id="9814591at2"/>
<comment type="catalytic activity">
    <reaction evidence="7">
        <text>a peptidoglycan chain = a peptidoglycan chain with N-acetyl-1,6-anhydromuramyl-[peptide] at the reducing end + a peptidoglycan chain with N-acetylglucosamine at the non-reducing end.</text>
        <dbReference type="EC" id="4.2.2.29"/>
    </reaction>
</comment>
<keyword evidence="6 7" id="KW-0961">Cell wall biogenesis/degradation</keyword>
<keyword evidence="5 7" id="KW-0456">Lyase</keyword>
<dbReference type="GO" id="GO:0009252">
    <property type="term" value="P:peptidoglycan biosynthetic process"/>
    <property type="evidence" value="ECO:0007669"/>
    <property type="project" value="UniProtKB-UniRule"/>
</dbReference>
<dbReference type="Proteomes" id="UP000002931">
    <property type="component" value="Unassembled WGS sequence"/>
</dbReference>
<dbReference type="STRING" id="314271.RB2654_03069"/>
<evidence type="ECO:0000256" key="3">
    <source>
        <dbReference type="ARBA" id="ARBA00022989"/>
    </source>
</evidence>
<dbReference type="GO" id="GO:0008932">
    <property type="term" value="F:lytic endotransglycosylase activity"/>
    <property type="evidence" value="ECO:0007669"/>
    <property type="project" value="UniProtKB-UniRule"/>
</dbReference>
<comment type="similarity">
    <text evidence="7">Belongs to the transglycosylase MltG family.</text>
</comment>
<dbReference type="GO" id="GO:0071555">
    <property type="term" value="P:cell wall organization"/>
    <property type="evidence" value="ECO:0007669"/>
    <property type="project" value="UniProtKB-KW"/>
</dbReference>
<dbReference type="NCBIfam" id="TIGR00247">
    <property type="entry name" value="endolytic transglycosylase MltG"/>
    <property type="match status" value="1"/>
</dbReference>
<evidence type="ECO:0000313" key="9">
    <source>
        <dbReference type="Proteomes" id="UP000002931"/>
    </source>
</evidence>
<dbReference type="EC" id="4.2.2.29" evidence="7"/>
<keyword evidence="7" id="KW-0997">Cell inner membrane</keyword>
<dbReference type="Gene3D" id="3.30.1490.480">
    <property type="entry name" value="Endolytic murein transglycosylase"/>
    <property type="match status" value="1"/>
</dbReference>
<dbReference type="Pfam" id="PF02618">
    <property type="entry name" value="YceG"/>
    <property type="match status" value="1"/>
</dbReference>
<dbReference type="PANTHER" id="PTHR30518">
    <property type="entry name" value="ENDOLYTIC MUREIN TRANSGLYCOSYLASE"/>
    <property type="match status" value="1"/>
</dbReference>
<organism evidence="8 9">
    <name type="scientific">Maritimibacter alkaliphilus HTCC2654</name>
    <dbReference type="NCBI Taxonomy" id="314271"/>
    <lineage>
        <taxon>Bacteria</taxon>
        <taxon>Pseudomonadati</taxon>
        <taxon>Pseudomonadota</taxon>
        <taxon>Alphaproteobacteria</taxon>
        <taxon>Rhodobacterales</taxon>
        <taxon>Roseobacteraceae</taxon>
        <taxon>Maritimibacter</taxon>
    </lineage>
</organism>
<dbReference type="HAMAP" id="MF_02065">
    <property type="entry name" value="MltG"/>
    <property type="match status" value="1"/>
</dbReference>
<dbReference type="AlphaFoldDB" id="A3VDS2"/>
<dbReference type="Gene3D" id="3.30.160.60">
    <property type="entry name" value="Classic Zinc Finger"/>
    <property type="match status" value="1"/>
</dbReference>
<name>A3VDS2_9RHOB</name>
<evidence type="ECO:0000256" key="1">
    <source>
        <dbReference type="ARBA" id="ARBA00022475"/>
    </source>
</evidence>
<sequence>MWRNIASNALSLSIVALIVLGGVIGWGKREYVAEGPLETAICLKVETGSNFTRVSEALDAQGAISSPSIFRMGADYSGKATELKAGSFLVEEHASMEEIVDIVTRGGASTCGTEVVYRIGVNAAEYQVRELDPATQSFNLVAEFDPDVEAPADYTRVRGQPDTRYRVAIAEGATSWQIVDALNKVEFLSGEITEVPPEGMLAPDSYEMRPGDDRADLIARMRASQEERLAAAWEARDPDVPYESPEEALVMASIVEKETGVPEERGQVASVFVNRLEQGMRLQTDPTVIYGITRGQGVLGRGLRQSELRAETPYNTYVISGLPPTPIANPGMASIEAALNPDTTDYLFFVADGTGGHAFAQTLEEHNRNVARWREIEAERANQ</sequence>
<evidence type="ECO:0000256" key="6">
    <source>
        <dbReference type="ARBA" id="ARBA00023316"/>
    </source>
</evidence>
<proteinExistence type="inferred from homology"/>